<feature type="non-terminal residue" evidence="3">
    <location>
        <position position="1"/>
    </location>
</feature>
<dbReference type="Gene3D" id="2.130.10.10">
    <property type="entry name" value="YVTN repeat-like/Quinoprotein amine dehydrogenase"/>
    <property type="match status" value="1"/>
</dbReference>
<feature type="non-terminal residue" evidence="3">
    <location>
        <position position="322"/>
    </location>
</feature>
<dbReference type="InterPro" id="IPR001680">
    <property type="entry name" value="WD40_rpt"/>
</dbReference>
<dbReference type="InterPro" id="IPR036322">
    <property type="entry name" value="WD40_repeat_dom_sf"/>
</dbReference>
<protein>
    <recommendedName>
        <fullName evidence="5">Intraflagellar transport protein 122 homolog</fullName>
    </recommendedName>
</protein>
<dbReference type="Proteomes" id="UP000626109">
    <property type="component" value="Unassembled WGS sequence"/>
</dbReference>
<dbReference type="InterPro" id="IPR015943">
    <property type="entry name" value="WD40/YVTN_repeat-like_dom_sf"/>
</dbReference>
<evidence type="ECO:0000256" key="1">
    <source>
        <dbReference type="ARBA" id="ARBA00022574"/>
    </source>
</evidence>
<dbReference type="Pfam" id="PF00400">
    <property type="entry name" value="WD40"/>
    <property type="match status" value="2"/>
</dbReference>
<evidence type="ECO:0000313" key="3">
    <source>
        <dbReference type="EMBL" id="CAE8691492.1"/>
    </source>
</evidence>
<dbReference type="InterPro" id="IPR050630">
    <property type="entry name" value="WD_repeat_EMAP"/>
</dbReference>
<evidence type="ECO:0008006" key="5">
    <source>
        <dbReference type="Google" id="ProtNLM"/>
    </source>
</evidence>
<comment type="caution">
    <text evidence="3">The sequence shown here is derived from an EMBL/GenBank/DDBJ whole genome shotgun (WGS) entry which is preliminary data.</text>
</comment>
<dbReference type="SUPFAM" id="SSF50978">
    <property type="entry name" value="WD40 repeat-like"/>
    <property type="match status" value="1"/>
</dbReference>
<keyword evidence="1" id="KW-0853">WD repeat</keyword>
<gene>
    <name evidence="3" type="ORF">PGLA2088_LOCUS27435</name>
</gene>
<keyword evidence="2" id="KW-0677">Repeat</keyword>
<proteinExistence type="predicted"/>
<dbReference type="EMBL" id="CAJNNW010027451">
    <property type="protein sequence ID" value="CAE8691492.1"/>
    <property type="molecule type" value="Genomic_DNA"/>
</dbReference>
<sequence>LEHAIGCNAEFKSICHLHPNGKEYVKAIGGQVIIGSLNDPHEQVFLQGHDDFITCLAVSHSGRLAASGQRGNNADVILWCLDSRRQLYTFQEQDHGIDCVCFSHDDRFLFCCGDIVDQRMFVYDTNNGLIIAYASLFPKPTISILSGGFLRDIKRRDLPEYQFAGCGGKSLTMYHLDVAKGSLESQQVGQSGKQTREYVCLAFAQDYEYLLAGTTTGDVAVVLMKNRVVQTFVSVCSGGVTCMACLPISGGARFAMVGGDGTCTILAGSSPLDLREERQIRLDGSMASMSLAPGGSELLAVSTNGLSFLIRTKDLSVKPHSQ</sequence>
<accession>A0A813K574</accession>
<dbReference type="PANTHER" id="PTHR13720:SF39">
    <property type="entry name" value="F-BOX DOMAIN-CONTAINING PROTEIN"/>
    <property type="match status" value="1"/>
</dbReference>
<reference evidence="3" key="1">
    <citation type="submission" date="2021-02" db="EMBL/GenBank/DDBJ databases">
        <authorList>
            <person name="Dougan E. K."/>
            <person name="Rhodes N."/>
            <person name="Thang M."/>
            <person name="Chan C."/>
        </authorList>
    </citation>
    <scope>NUCLEOTIDE SEQUENCE</scope>
</reference>
<dbReference type="AlphaFoldDB" id="A0A813K574"/>
<dbReference type="PANTHER" id="PTHR13720">
    <property type="entry name" value="WD-40 REPEAT PROTEIN"/>
    <property type="match status" value="1"/>
</dbReference>
<dbReference type="SMART" id="SM00320">
    <property type="entry name" value="WD40"/>
    <property type="match status" value="3"/>
</dbReference>
<evidence type="ECO:0000256" key="2">
    <source>
        <dbReference type="ARBA" id="ARBA00022737"/>
    </source>
</evidence>
<name>A0A813K574_POLGL</name>
<organism evidence="3 4">
    <name type="scientific">Polarella glacialis</name>
    <name type="common">Dinoflagellate</name>
    <dbReference type="NCBI Taxonomy" id="89957"/>
    <lineage>
        <taxon>Eukaryota</taxon>
        <taxon>Sar</taxon>
        <taxon>Alveolata</taxon>
        <taxon>Dinophyceae</taxon>
        <taxon>Suessiales</taxon>
        <taxon>Suessiaceae</taxon>
        <taxon>Polarella</taxon>
    </lineage>
</organism>
<evidence type="ECO:0000313" key="4">
    <source>
        <dbReference type="Proteomes" id="UP000626109"/>
    </source>
</evidence>